<feature type="domain" description="Glutamate synthase" evidence="2">
    <location>
        <begin position="2"/>
        <end position="59"/>
    </location>
</feature>
<gene>
    <name evidence="3" type="ORF">SVUK_LOCUS9475</name>
</gene>
<evidence type="ECO:0000259" key="2">
    <source>
        <dbReference type="Pfam" id="PF01645"/>
    </source>
</evidence>
<feature type="non-terminal residue" evidence="3">
    <location>
        <position position="1"/>
    </location>
</feature>
<protein>
    <recommendedName>
        <fullName evidence="2">Glutamate synthase domain-containing protein</fullName>
    </recommendedName>
</protein>
<name>A0A3P7JEJ1_STRVU</name>
<dbReference type="InterPro" id="IPR013785">
    <property type="entry name" value="Aldolase_TIM"/>
</dbReference>
<reference evidence="3 4" key="1">
    <citation type="submission" date="2018-11" db="EMBL/GenBank/DDBJ databases">
        <authorList>
            <consortium name="Pathogen Informatics"/>
        </authorList>
    </citation>
    <scope>NUCLEOTIDE SEQUENCE [LARGE SCALE GENOMIC DNA]</scope>
</reference>
<dbReference type="GO" id="GO:0006537">
    <property type="term" value="P:glutamate biosynthetic process"/>
    <property type="evidence" value="ECO:0007669"/>
    <property type="project" value="InterPro"/>
</dbReference>
<comment type="similarity">
    <text evidence="1">Belongs to the glutamate synthase family.</text>
</comment>
<dbReference type="Pfam" id="PF01645">
    <property type="entry name" value="Glu_synthase"/>
    <property type="match status" value="1"/>
</dbReference>
<evidence type="ECO:0000313" key="3">
    <source>
        <dbReference type="EMBL" id="VDM74477.1"/>
    </source>
</evidence>
<proteinExistence type="inferred from homology"/>
<organism evidence="3 4">
    <name type="scientific">Strongylus vulgaris</name>
    <name type="common">Blood worm</name>
    <dbReference type="NCBI Taxonomy" id="40348"/>
    <lineage>
        <taxon>Eukaryota</taxon>
        <taxon>Metazoa</taxon>
        <taxon>Ecdysozoa</taxon>
        <taxon>Nematoda</taxon>
        <taxon>Chromadorea</taxon>
        <taxon>Rhabditida</taxon>
        <taxon>Rhabditina</taxon>
        <taxon>Rhabditomorpha</taxon>
        <taxon>Strongyloidea</taxon>
        <taxon>Strongylidae</taxon>
        <taxon>Strongylus</taxon>
    </lineage>
</organism>
<feature type="non-terminal residue" evidence="3">
    <location>
        <position position="63"/>
    </location>
</feature>
<dbReference type="Gene3D" id="3.20.20.70">
    <property type="entry name" value="Aldolase class I"/>
    <property type="match status" value="1"/>
</dbReference>
<dbReference type="AlphaFoldDB" id="A0A3P7JEJ1"/>
<dbReference type="GO" id="GO:0015930">
    <property type="term" value="F:glutamate synthase activity"/>
    <property type="evidence" value="ECO:0007669"/>
    <property type="project" value="InterPro"/>
</dbReference>
<dbReference type="EMBL" id="UYYB01094494">
    <property type="protein sequence ID" value="VDM74477.1"/>
    <property type="molecule type" value="Genomic_DNA"/>
</dbReference>
<accession>A0A3P7JEJ1</accession>
<evidence type="ECO:0000313" key="4">
    <source>
        <dbReference type="Proteomes" id="UP000270094"/>
    </source>
</evidence>
<dbReference type="Proteomes" id="UP000270094">
    <property type="component" value="Unassembled WGS sequence"/>
</dbReference>
<keyword evidence="4" id="KW-1185">Reference proteome</keyword>
<sequence length="63" mass="7282">AATRTNNAKTFHEYSRISNLQQRWCTLRGQLEIKTSNKLEIPMDQVEPASEIVKRFVTGKSFI</sequence>
<evidence type="ECO:0000256" key="1">
    <source>
        <dbReference type="ARBA" id="ARBA00009716"/>
    </source>
</evidence>
<dbReference type="InterPro" id="IPR002932">
    <property type="entry name" value="Glu_synthdom"/>
</dbReference>